<reference evidence="2" key="1">
    <citation type="submission" date="2023-06" db="EMBL/GenBank/DDBJ databases">
        <title>Genome-scale phylogeny and comparative genomics of the fungal order Sordariales.</title>
        <authorList>
            <consortium name="Lawrence Berkeley National Laboratory"/>
            <person name="Hensen N."/>
            <person name="Bonometti L."/>
            <person name="Westerberg I."/>
            <person name="Brannstrom I.O."/>
            <person name="Guillou S."/>
            <person name="Cros-Aarteil S."/>
            <person name="Calhoun S."/>
            <person name="Haridas S."/>
            <person name="Kuo A."/>
            <person name="Mondo S."/>
            <person name="Pangilinan J."/>
            <person name="Riley R."/>
            <person name="Labutti K."/>
            <person name="Andreopoulos B."/>
            <person name="Lipzen A."/>
            <person name="Chen C."/>
            <person name="Yanf M."/>
            <person name="Daum C."/>
            <person name="Ng V."/>
            <person name="Clum A."/>
            <person name="Steindorff A."/>
            <person name="Ohm R."/>
            <person name="Martin F."/>
            <person name="Silar P."/>
            <person name="Natvig D."/>
            <person name="Lalanne C."/>
            <person name="Gautier V."/>
            <person name="Ament-Velasquez S.L."/>
            <person name="Kruys A."/>
            <person name="Hutchinson M.I."/>
            <person name="Powell A.J."/>
            <person name="Barry K."/>
            <person name="Miller A.N."/>
            <person name="Grigoriev I.V."/>
            <person name="Debuchy R."/>
            <person name="Gladieux P."/>
            <person name="Thoren M.H."/>
            <person name="Johannesson H."/>
        </authorList>
    </citation>
    <scope>NUCLEOTIDE SEQUENCE</scope>
    <source>
        <strain evidence="2">SMH2532-1</strain>
    </source>
</reference>
<evidence type="ECO:0000256" key="1">
    <source>
        <dbReference type="SAM" id="MobiDB-lite"/>
    </source>
</evidence>
<keyword evidence="3" id="KW-1185">Reference proteome</keyword>
<dbReference type="EMBL" id="JAULSV010000001">
    <property type="protein sequence ID" value="KAK0656629.1"/>
    <property type="molecule type" value="Genomic_DNA"/>
</dbReference>
<organism evidence="2 3">
    <name type="scientific">Cercophora newfieldiana</name>
    <dbReference type="NCBI Taxonomy" id="92897"/>
    <lineage>
        <taxon>Eukaryota</taxon>
        <taxon>Fungi</taxon>
        <taxon>Dikarya</taxon>
        <taxon>Ascomycota</taxon>
        <taxon>Pezizomycotina</taxon>
        <taxon>Sordariomycetes</taxon>
        <taxon>Sordariomycetidae</taxon>
        <taxon>Sordariales</taxon>
        <taxon>Lasiosphaeriaceae</taxon>
        <taxon>Cercophora</taxon>
    </lineage>
</organism>
<comment type="caution">
    <text evidence="2">The sequence shown here is derived from an EMBL/GenBank/DDBJ whole genome shotgun (WGS) entry which is preliminary data.</text>
</comment>
<gene>
    <name evidence="2" type="ORF">B0T16DRAFT_297605</name>
</gene>
<feature type="non-terminal residue" evidence="2">
    <location>
        <position position="63"/>
    </location>
</feature>
<proteinExistence type="predicted"/>
<feature type="non-terminal residue" evidence="2">
    <location>
        <position position="1"/>
    </location>
</feature>
<evidence type="ECO:0000313" key="3">
    <source>
        <dbReference type="Proteomes" id="UP001174936"/>
    </source>
</evidence>
<protein>
    <submittedName>
        <fullName evidence="2">Uncharacterized protein</fullName>
    </submittedName>
</protein>
<accession>A0AA40D1B1</accession>
<name>A0AA40D1B1_9PEZI</name>
<feature type="region of interest" description="Disordered" evidence="1">
    <location>
        <begin position="1"/>
        <end position="20"/>
    </location>
</feature>
<evidence type="ECO:0000313" key="2">
    <source>
        <dbReference type="EMBL" id="KAK0656629.1"/>
    </source>
</evidence>
<dbReference type="AlphaFoldDB" id="A0AA40D1B1"/>
<sequence length="63" mass="6753">KRVIKGPLKKPQPRSTAASYTQSLAMKNEISTGNKNPPAVREISLTTVPQPFVNPSDAFSGLS</sequence>
<feature type="compositionally biased region" description="Basic residues" evidence="1">
    <location>
        <begin position="1"/>
        <end position="12"/>
    </location>
</feature>
<dbReference type="Proteomes" id="UP001174936">
    <property type="component" value="Unassembled WGS sequence"/>
</dbReference>